<dbReference type="Proteomes" id="UP000663505">
    <property type="component" value="Chromosome"/>
</dbReference>
<evidence type="ECO:0000313" key="4">
    <source>
        <dbReference type="Proteomes" id="UP000663505"/>
    </source>
</evidence>
<keyword evidence="1" id="KW-0285">Flavoprotein</keyword>
<dbReference type="Gene3D" id="1.20.140.10">
    <property type="entry name" value="Butyryl-CoA Dehydrogenase, subunit A, domain 3"/>
    <property type="match status" value="1"/>
</dbReference>
<gene>
    <name evidence="3" type="ORF">JZ786_19675</name>
</gene>
<sequence length="44" mass="4851">MAKTYVPTVAMDIASEAIQIHGRYGCIRDFRVELPNGPTTVRGD</sequence>
<dbReference type="Pfam" id="PF00441">
    <property type="entry name" value="Acyl-CoA_dh_1"/>
    <property type="match status" value="1"/>
</dbReference>
<feature type="domain" description="Acyl-CoA dehydrogenase/oxidase C-terminal" evidence="2">
    <location>
        <begin position="1"/>
        <end position="33"/>
    </location>
</feature>
<organism evidence="3 4">
    <name type="scientific">Alicyclobacillus mengziensis</name>
    <dbReference type="NCBI Taxonomy" id="2931921"/>
    <lineage>
        <taxon>Bacteria</taxon>
        <taxon>Bacillati</taxon>
        <taxon>Bacillota</taxon>
        <taxon>Bacilli</taxon>
        <taxon>Bacillales</taxon>
        <taxon>Alicyclobacillaceae</taxon>
        <taxon>Alicyclobacillus</taxon>
    </lineage>
</organism>
<dbReference type="GO" id="GO:0016627">
    <property type="term" value="F:oxidoreductase activity, acting on the CH-CH group of donors"/>
    <property type="evidence" value="ECO:0007669"/>
    <property type="project" value="InterPro"/>
</dbReference>
<reference evidence="3 4" key="1">
    <citation type="submission" date="2021-02" db="EMBL/GenBank/DDBJ databases">
        <title>Alicyclobacillus curvatus sp. nov. and Alicyclobacillus mengziensis sp. nov., two acidophilic bacteria isolated from acid mine drainage.</title>
        <authorList>
            <person name="Huang Y."/>
        </authorList>
    </citation>
    <scope>NUCLEOTIDE SEQUENCE [LARGE SCALE GENOMIC DNA]</scope>
    <source>
        <strain evidence="3 4">S30H14</strain>
    </source>
</reference>
<proteinExistence type="predicted"/>
<protein>
    <recommendedName>
        <fullName evidence="2">Acyl-CoA dehydrogenase/oxidase C-terminal domain-containing protein</fullName>
    </recommendedName>
</protein>
<keyword evidence="4" id="KW-1185">Reference proteome</keyword>
<dbReference type="AlphaFoldDB" id="A0A9X7W493"/>
<dbReference type="SUPFAM" id="SSF47203">
    <property type="entry name" value="Acyl-CoA dehydrogenase C-terminal domain-like"/>
    <property type="match status" value="1"/>
</dbReference>
<evidence type="ECO:0000256" key="1">
    <source>
        <dbReference type="ARBA" id="ARBA00022630"/>
    </source>
</evidence>
<dbReference type="KEGG" id="afx:JZ786_19675"/>
<evidence type="ECO:0000313" key="3">
    <source>
        <dbReference type="EMBL" id="QSO50007.1"/>
    </source>
</evidence>
<name>A0A9X7W493_9BACL</name>
<dbReference type="InterPro" id="IPR036250">
    <property type="entry name" value="AcylCo_DH-like_C"/>
</dbReference>
<dbReference type="InterPro" id="IPR009075">
    <property type="entry name" value="AcylCo_DH/oxidase_C"/>
</dbReference>
<evidence type="ECO:0000259" key="2">
    <source>
        <dbReference type="Pfam" id="PF00441"/>
    </source>
</evidence>
<dbReference type="EMBL" id="CP071182">
    <property type="protein sequence ID" value="QSO50007.1"/>
    <property type="molecule type" value="Genomic_DNA"/>
</dbReference>
<accession>A0A9X7W493</accession>